<dbReference type="EMBL" id="JNVN01001928">
    <property type="protein sequence ID" value="KHJ32639.1"/>
    <property type="molecule type" value="Genomic_DNA"/>
</dbReference>
<keyword evidence="3" id="KW-1185">Reference proteome</keyword>
<dbReference type="HOGENOM" id="CLU_037229_3_1_1"/>
<feature type="domain" description="Topoisomerase 6 subunit A/Spo11 TOPRIM" evidence="1">
    <location>
        <begin position="10"/>
        <end position="164"/>
    </location>
</feature>
<dbReference type="OrthoDB" id="5377392at2759"/>
<dbReference type="PRINTS" id="PR01550">
    <property type="entry name" value="TOP6AFAMILY"/>
</dbReference>
<dbReference type="GO" id="GO:0007131">
    <property type="term" value="P:reciprocal meiotic recombination"/>
    <property type="evidence" value="ECO:0007669"/>
    <property type="project" value="TreeGrafter"/>
</dbReference>
<dbReference type="InterPro" id="IPR002815">
    <property type="entry name" value="Spo11/TopoVI_A"/>
</dbReference>
<dbReference type="AlphaFoldDB" id="A0A0B1P7I8"/>
<protein>
    <submittedName>
        <fullName evidence="2">Putative meiosis-specific topoisomerase spo11 meiotic recombination protein spo11</fullName>
    </submittedName>
</protein>
<keyword evidence="2" id="KW-0413">Isomerase</keyword>
<comment type="caution">
    <text evidence="2">The sequence shown here is derived from an EMBL/GenBank/DDBJ whole genome shotgun (WGS) entry which is preliminary data.</text>
</comment>
<evidence type="ECO:0000313" key="2">
    <source>
        <dbReference type="EMBL" id="KHJ32639.1"/>
    </source>
</evidence>
<dbReference type="Pfam" id="PF21180">
    <property type="entry name" value="TOP6A-Spo11_Toprim"/>
    <property type="match status" value="1"/>
</dbReference>
<name>A0A0B1P7I8_UNCNE</name>
<dbReference type="SUPFAM" id="SSF56726">
    <property type="entry name" value="DNA topoisomerase IV, alpha subunit"/>
    <property type="match status" value="1"/>
</dbReference>
<dbReference type="GO" id="GO:0042138">
    <property type="term" value="P:meiotic DNA double-strand break formation"/>
    <property type="evidence" value="ECO:0007669"/>
    <property type="project" value="TreeGrafter"/>
</dbReference>
<reference evidence="2 3" key="1">
    <citation type="journal article" date="2014" name="BMC Genomics">
        <title>Adaptive genomic structural variation in the grape powdery mildew pathogen, Erysiphe necator.</title>
        <authorList>
            <person name="Jones L."/>
            <person name="Riaz S."/>
            <person name="Morales-Cruz A."/>
            <person name="Amrine K.C."/>
            <person name="McGuire B."/>
            <person name="Gubler W.D."/>
            <person name="Walker M.A."/>
            <person name="Cantu D."/>
        </authorList>
    </citation>
    <scope>NUCLEOTIDE SEQUENCE [LARGE SCALE GENOMIC DNA]</scope>
    <source>
        <strain evidence="3">c</strain>
    </source>
</reference>
<evidence type="ECO:0000313" key="3">
    <source>
        <dbReference type="Proteomes" id="UP000030854"/>
    </source>
</evidence>
<dbReference type="CDD" id="cd00223">
    <property type="entry name" value="TOPRIM_TopoIIB_SPO"/>
    <property type="match status" value="1"/>
</dbReference>
<dbReference type="GO" id="GO:0003677">
    <property type="term" value="F:DNA binding"/>
    <property type="evidence" value="ECO:0007669"/>
    <property type="project" value="InterPro"/>
</dbReference>
<dbReference type="STRING" id="52586.A0A0B1P7I8"/>
<dbReference type="GO" id="GO:0000228">
    <property type="term" value="C:nuclear chromosome"/>
    <property type="evidence" value="ECO:0007669"/>
    <property type="project" value="TreeGrafter"/>
</dbReference>
<organism evidence="2 3">
    <name type="scientific">Uncinula necator</name>
    <name type="common">Grape powdery mildew</name>
    <dbReference type="NCBI Taxonomy" id="52586"/>
    <lineage>
        <taxon>Eukaryota</taxon>
        <taxon>Fungi</taxon>
        <taxon>Dikarya</taxon>
        <taxon>Ascomycota</taxon>
        <taxon>Pezizomycotina</taxon>
        <taxon>Leotiomycetes</taxon>
        <taxon>Erysiphales</taxon>
        <taxon>Erysiphaceae</taxon>
        <taxon>Erysiphe</taxon>
    </lineage>
</organism>
<dbReference type="InterPro" id="IPR036078">
    <property type="entry name" value="Spo11/TopoVI_A_sf"/>
</dbReference>
<evidence type="ECO:0000259" key="1">
    <source>
        <dbReference type="Pfam" id="PF21180"/>
    </source>
</evidence>
<proteinExistence type="predicted"/>
<dbReference type="InterPro" id="IPR034136">
    <property type="entry name" value="TOPRIM_Topo6A/Spo11"/>
</dbReference>
<dbReference type="GO" id="GO:0003918">
    <property type="term" value="F:DNA topoisomerase type II (double strand cut, ATP-hydrolyzing) activity"/>
    <property type="evidence" value="ECO:0007669"/>
    <property type="project" value="InterPro"/>
</dbReference>
<dbReference type="PANTHER" id="PTHR10848:SF0">
    <property type="entry name" value="MEIOTIC RECOMBINATION PROTEIN SPO11"/>
    <property type="match status" value="1"/>
</dbReference>
<sequence>MRAFFRFKLLTLSKKATFRTLISSLYWKYSSAGKGILITAKGYPDMQTRQFLRFISLRYPKLPIYALMDFDPDGIAIMATYKFGSIKSSYQKNYTVPQIEWIGIKSNVILHFLETSQGLQILSARDRRLAIKMLERVRVMEWKEELQIMLMLNLKAEIQILGNSNSLCQWLDFNLLNGSL</sequence>
<accession>A0A0B1P7I8</accession>
<dbReference type="PANTHER" id="PTHR10848">
    <property type="entry name" value="MEIOTIC RECOMBINATION PROTEIN SPO11"/>
    <property type="match status" value="1"/>
</dbReference>
<dbReference type="Proteomes" id="UP000030854">
    <property type="component" value="Unassembled WGS sequence"/>
</dbReference>
<dbReference type="GO" id="GO:0000706">
    <property type="term" value="P:meiotic DNA double-strand break processing"/>
    <property type="evidence" value="ECO:0007669"/>
    <property type="project" value="TreeGrafter"/>
</dbReference>
<gene>
    <name evidence="2" type="ORF">EV44_g3287</name>
</gene>
<dbReference type="Gene3D" id="3.40.1360.10">
    <property type="match status" value="1"/>
</dbReference>